<dbReference type="Pfam" id="PF00929">
    <property type="entry name" value="RNase_T"/>
    <property type="match status" value="1"/>
</dbReference>
<dbReference type="InterPro" id="IPR036397">
    <property type="entry name" value="RNaseH_sf"/>
</dbReference>
<sequence>MLCLILKQTGLKYDINEIIQYGIVEFKDGIIVNEHTQYFKPDKPVGKTVMRKTGITNEFLENKPKLSIYHLKELFELHRTKNNRCS</sequence>
<dbReference type="Gene3D" id="3.30.420.10">
    <property type="entry name" value="Ribonuclease H-like superfamily/Ribonuclease H"/>
    <property type="match status" value="1"/>
</dbReference>
<reference evidence="2 3" key="1">
    <citation type="submission" date="2018-06" db="EMBL/GenBank/DDBJ databases">
        <authorList>
            <consortium name="Pathogen Informatics"/>
            <person name="Doyle S."/>
        </authorList>
    </citation>
    <scope>NUCLEOTIDE SEQUENCE [LARGE SCALE GENOMIC DNA]</scope>
    <source>
        <strain evidence="2 3">NCTC12195</strain>
    </source>
</reference>
<evidence type="ECO:0000313" key="2">
    <source>
        <dbReference type="EMBL" id="SUM33714.1"/>
    </source>
</evidence>
<dbReference type="SUPFAM" id="SSF53098">
    <property type="entry name" value="Ribonuclease H-like"/>
    <property type="match status" value="1"/>
</dbReference>
<evidence type="ECO:0000259" key="1">
    <source>
        <dbReference type="Pfam" id="PF00929"/>
    </source>
</evidence>
<name>A0A380FKM1_STAGA</name>
<dbReference type="EC" id="2.7.7.7" evidence="2"/>
<dbReference type="Proteomes" id="UP000255277">
    <property type="component" value="Unassembled WGS sequence"/>
</dbReference>
<proteinExistence type="predicted"/>
<dbReference type="GO" id="GO:0003887">
    <property type="term" value="F:DNA-directed DNA polymerase activity"/>
    <property type="evidence" value="ECO:0007669"/>
    <property type="project" value="UniProtKB-EC"/>
</dbReference>
<keyword evidence="2" id="KW-0808">Transferase</keyword>
<dbReference type="GO" id="GO:0004527">
    <property type="term" value="F:exonuclease activity"/>
    <property type="evidence" value="ECO:0007669"/>
    <property type="project" value="UniProtKB-ARBA"/>
</dbReference>
<dbReference type="GO" id="GO:0003676">
    <property type="term" value="F:nucleic acid binding"/>
    <property type="evidence" value="ECO:0007669"/>
    <property type="project" value="InterPro"/>
</dbReference>
<dbReference type="EMBL" id="UHDK01000001">
    <property type="protein sequence ID" value="SUM33714.1"/>
    <property type="molecule type" value="Genomic_DNA"/>
</dbReference>
<feature type="domain" description="Exonuclease" evidence="1">
    <location>
        <begin position="9"/>
        <end position="75"/>
    </location>
</feature>
<protein>
    <submittedName>
        <fullName evidence="2">DNA polymerase III polC-type</fullName>
        <ecNumber evidence="2">2.7.7.7</ecNumber>
    </submittedName>
</protein>
<accession>A0A380FKM1</accession>
<keyword evidence="2" id="KW-0548">Nucleotidyltransferase</keyword>
<dbReference type="AlphaFoldDB" id="A0A380FKM1"/>
<dbReference type="InterPro" id="IPR013520">
    <property type="entry name" value="Ribonucl_H"/>
</dbReference>
<gene>
    <name evidence="2" type="primary">polC_8</name>
    <name evidence="2" type="ORF">NCTC12195_03183</name>
</gene>
<organism evidence="2 3">
    <name type="scientific">Staphylococcus gallinarum</name>
    <dbReference type="NCBI Taxonomy" id="1293"/>
    <lineage>
        <taxon>Bacteria</taxon>
        <taxon>Bacillati</taxon>
        <taxon>Bacillota</taxon>
        <taxon>Bacilli</taxon>
        <taxon>Bacillales</taxon>
        <taxon>Staphylococcaceae</taxon>
        <taxon>Staphylococcus</taxon>
    </lineage>
</organism>
<evidence type="ECO:0000313" key="3">
    <source>
        <dbReference type="Proteomes" id="UP000255277"/>
    </source>
</evidence>
<dbReference type="InterPro" id="IPR012337">
    <property type="entry name" value="RNaseH-like_sf"/>
</dbReference>